<keyword evidence="9" id="KW-1185">Reference proteome</keyword>
<name>A0ABW2YN13_9GAMM</name>
<evidence type="ECO:0000313" key="8">
    <source>
        <dbReference type="EMBL" id="MFD0739809.1"/>
    </source>
</evidence>
<feature type="transmembrane region" description="Helical" evidence="7">
    <location>
        <begin position="13"/>
        <end position="34"/>
    </location>
</feature>
<evidence type="ECO:0000256" key="2">
    <source>
        <dbReference type="ARBA" id="ARBA00005779"/>
    </source>
</evidence>
<dbReference type="InterPro" id="IPR007140">
    <property type="entry name" value="DUF350"/>
</dbReference>
<gene>
    <name evidence="8" type="ORF">ACFQZQ_11000</name>
</gene>
<sequence>MSFVITPHALGSFVAYLLTGIAVWAIALAVYALVTRHGEFRLIRTGNSAAAIAFGGAAIGVALPVSSVITHAVSLLDALAWGAVAVVFQLIAYGVSHLFVPNISRKIEAGDTAAGTFLAAASIAIGLMNAAAMTP</sequence>
<proteinExistence type="inferred from homology"/>
<dbReference type="Pfam" id="PF03994">
    <property type="entry name" value="DUF350"/>
    <property type="match status" value="1"/>
</dbReference>
<feature type="transmembrane region" description="Helical" evidence="7">
    <location>
        <begin position="78"/>
        <end position="100"/>
    </location>
</feature>
<dbReference type="RefSeq" id="WP_386812837.1">
    <property type="nucleotide sequence ID" value="NZ_JBHTIH010000004.1"/>
</dbReference>
<organism evidence="8 9">
    <name type="scientific">Lysobacter koreensis</name>
    <dbReference type="NCBI Taxonomy" id="266122"/>
    <lineage>
        <taxon>Bacteria</taxon>
        <taxon>Pseudomonadati</taxon>
        <taxon>Pseudomonadota</taxon>
        <taxon>Gammaproteobacteria</taxon>
        <taxon>Lysobacterales</taxon>
        <taxon>Lysobacteraceae</taxon>
        <taxon>Lysobacter</taxon>
    </lineage>
</organism>
<dbReference type="EMBL" id="JBHTIH010000004">
    <property type="protein sequence ID" value="MFD0739809.1"/>
    <property type="molecule type" value="Genomic_DNA"/>
</dbReference>
<reference evidence="9" key="1">
    <citation type="journal article" date="2019" name="Int. J. Syst. Evol. Microbiol.">
        <title>The Global Catalogue of Microorganisms (GCM) 10K type strain sequencing project: providing services to taxonomists for standard genome sequencing and annotation.</title>
        <authorList>
            <consortium name="The Broad Institute Genomics Platform"/>
            <consortium name="The Broad Institute Genome Sequencing Center for Infectious Disease"/>
            <person name="Wu L."/>
            <person name="Ma J."/>
        </authorList>
    </citation>
    <scope>NUCLEOTIDE SEQUENCE [LARGE SCALE GENOMIC DNA]</scope>
    <source>
        <strain evidence="9">CCUG 55491</strain>
    </source>
</reference>
<comment type="caution">
    <text evidence="8">The sequence shown here is derived from an EMBL/GenBank/DDBJ whole genome shotgun (WGS) entry which is preliminary data.</text>
</comment>
<keyword evidence="6 7" id="KW-0472">Membrane</keyword>
<evidence type="ECO:0000256" key="7">
    <source>
        <dbReference type="SAM" id="Phobius"/>
    </source>
</evidence>
<feature type="transmembrane region" description="Helical" evidence="7">
    <location>
        <begin position="46"/>
        <end position="66"/>
    </location>
</feature>
<dbReference type="PANTHER" id="PTHR40043:SF1">
    <property type="entry name" value="UPF0719 INNER MEMBRANE PROTEIN YJFL"/>
    <property type="match status" value="1"/>
</dbReference>
<accession>A0ABW2YN13</accession>
<evidence type="ECO:0000256" key="6">
    <source>
        <dbReference type="ARBA" id="ARBA00023136"/>
    </source>
</evidence>
<protein>
    <submittedName>
        <fullName evidence="8">DUF350 domain-containing protein</fullName>
    </submittedName>
</protein>
<evidence type="ECO:0000256" key="1">
    <source>
        <dbReference type="ARBA" id="ARBA00004651"/>
    </source>
</evidence>
<evidence type="ECO:0000313" key="9">
    <source>
        <dbReference type="Proteomes" id="UP001597090"/>
    </source>
</evidence>
<dbReference type="PANTHER" id="PTHR40043">
    <property type="entry name" value="UPF0719 INNER MEMBRANE PROTEIN YJFL"/>
    <property type="match status" value="1"/>
</dbReference>
<dbReference type="Proteomes" id="UP001597090">
    <property type="component" value="Unassembled WGS sequence"/>
</dbReference>
<feature type="transmembrane region" description="Helical" evidence="7">
    <location>
        <begin position="112"/>
        <end position="132"/>
    </location>
</feature>
<keyword evidence="5 7" id="KW-1133">Transmembrane helix</keyword>
<evidence type="ECO:0000256" key="4">
    <source>
        <dbReference type="ARBA" id="ARBA00022692"/>
    </source>
</evidence>
<keyword evidence="3" id="KW-1003">Cell membrane</keyword>
<evidence type="ECO:0000256" key="5">
    <source>
        <dbReference type="ARBA" id="ARBA00022989"/>
    </source>
</evidence>
<keyword evidence="4 7" id="KW-0812">Transmembrane</keyword>
<comment type="subcellular location">
    <subcellularLocation>
        <location evidence="1">Cell membrane</location>
        <topology evidence="1">Multi-pass membrane protein</topology>
    </subcellularLocation>
</comment>
<evidence type="ECO:0000256" key="3">
    <source>
        <dbReference type="ARBA" id="ARBA00022475"/>
    </source>
</evidence>
<comment type="similarity">
    <text evidence="2">Belongs to the UPF0719 family.</text>
</comment>